<keyword evidence="3 7" id="KW-0812">Transmembrane</keyword>
<dbReference type="GO" id="GO:0016020">
    <property type="term" value="C:membrane"/>
    <property type="evidence" value="ECO:0007669"/>
    <property type="project" value="UniProtKB-SubCell"/>
</dbReference>
<protein>
    <submittedName>
        <fullName evidence="10">Transmembrane emp24 domain-containing protein 10</fullName>
    </submittedName>
</protein>
<feature type="domain" description="GOLD" evidence="9">
    <location>
        <begin position="22"/>
        <end position="169"/>
    </location>
</feature>
<accession>A0A094ZM76</accession>
<gene>
    <name evidence="10" type="ORF">MS3_03393</name>
</gene>
<evidence type="ECO:0000256" key="2">
    <source>
        <dbReference type="ARBA" id="ARBA00007104"/>
    </source>
</evidence>
<sequence length="175" mass="20462">MRFICSVSAICLLFCYLSTIKGLRFKLKNGVTKCIQDEAHKDVIVHGEYEITAPHEHTTHIKVRDVKKHILYQRDNIKSGKFAFTTEDFDLFEMAKAEKLQPIEVLLKKLESLADEIVQDFVVMHSKSSKMRNINESTHTRVLYFSILSMVILIGFACWQVLYLRRYFKSKKLIE</sequence>
<evidence type="ECO:0000256" key="1">
    <source>
        <dbReference type="ARBA" id="ARBA00004479"/>
    </source>
</evidence>
<dbReference type="InterPro" id="IPR015720">
    <property type="entry name" value="Emp24-like"/>
</dbReference>
<dbReference type="STRING" id="6185.A0A094ZM76"/>
<keyword evidence="6 7" id="KW-0472">Membrane</keyword>
<keyword evidence="4 8" id="KW-0732">Signal</keyword>
<proteinExistence type="inferred from homology"/>
<evidence type="ECO:0000256" key="8">
    <source>
        <dbReference type="SAM" id="SignalP"/>
    </source>
</evidence>
<organism evidence="10">
    <name type="scientific">Schistosoma haematobium</name>
    <name type="common">Blood fluke</name>
    <dbReference type="NCBI Taxonomy" id="6185"/>
    <lineage>
        <taxon>Eukaryota</taxon>
        <taxon>Metazoa</taxon>
        <taxon>Spiralia</taxon>
        <taxon>Lophotrochozoa</taxon>
        <taxon>Platyhelminthes</taxon>
        <taxon>Trematoda</taxon>
        <taxon>Digenea</taxon>
        <taxon>Strigeidida</taxon>
        <taxon>Schistosomatoidea</taxon>
        <taxon>Schistosomatidae</taxon>
        <taxon>Schistosoma</taxon>
    </lineage>
</organism>
<evidence type="ECO:0000256" key="4">
    <source>
        <dbReference type="ARBA" id="ARBA00022729"/>
    </source>
</evidence>
<dbReference type="SMART" id="SM01190">
    <property type="entry name" value="EMP24_GP25L"/>
    <property type="match status" value="1"/>
</dbReference>
<dbReference type="AlphaFoldDB" id="A0A094ZM76"/>
<evidence type="ECO:0000256" key="5">
    <source>
        <dbReference type="ARBA" id="ARBA00022989"/>
    </source>
</evidence>
<dbReference type="PANTHER" id="PTHR22811">
    <property type="entry name" value="TRANSMEMBRANE EMP24 DOMAIN-CONTAINING PROTEIN"/>
    <property type="match status" value="1"/>
</dbReference>
<name>A0A094ZM76_SCHHA</name>
<comment type="subcellular location">
    <subcellularLocation>
        <location evidence="1">Membrane</location>
        <topology evidence="1">Single-pass type I membrane protein</topology>
    </subcellularLocation>
</comment>
<dbReference type="Pfam" id="PF01105">
    <property type="entry name" value="EMP24_GP25L"/>
    <property type="match status" value="2"/>
</dbReference>
<reference evidence="10" key="1">
    <citation type="journal article" date="2012" name="Nat. Genet.">
        <title>Whole-genome sequence of Schistosoma haematobium.</title>
        <authorList>
            <person name="Young N.D."/>
            <person name="Jex A.R."/>
            <person name="Li B."/>
            <person name="Liu S."/>
            <person name="Yang L."/>
            <person name="Xiong Z."/>
            <person name="Li Y."/>
            <person name="Cantacessi C."/>
            <person name="Hall R.S."/>
            <person name="Xu X."/>
            <person name="Chen F."/>
            <person name="Wu X."/>
            <person name="Zerlotini A."/>
            <person name="Oliveira G."/>
            <person name="Hofmann A."/>
            <person name="Zhang G."/>
            <person name="Fang X."/>
            <person name="Kang Y."/>
            <person name="Campbell B.E."/>
            <person name="Loukas A."/>
            <person name="Ranganathan S."/>
            <person name="Rollinson D."/>
            <person name="Rinaldi G."/>
            <person name="Brindley P.J."/>
            <person name="Yang H."/>
            <person name="Wang J."/>
            <person name="Wang J."/>
            <person name="Gasser R.B."/>
        </authorList>
    </citation>
    <scope>NUCLEOTIDE SEQUENCE [LARGE SCALE GENOMIC DNA]</scope>
</reference>
<dbReference type="InterPro" id="IPR009038">
    <property type="entry name" value="GOLD_dom"/>
</dbReference>
<evidence type="ECO:0000256" key="6">
    <source>
        <dbReference type="ARBA" id="ARBA00023136"/>
    </source>
</evidence>
<evidence type="ECO:0000313" key="10">
    <source>
        <dbReference type="EMBL" id="KGB35152.1"/>
    </source>
</evidence>
<evidence type="ECO:0000256" key="7">
    <source>
        <dbReference type="SAM" id="Phobius"/>
    </source>
</evidence>
<feature type="chain" id="PRO_5001906283" evidence="8">
    <location>
        <begin position="23"/>
        <end position="175"/>
    </location>
</feature>
<comment type="similarity">
    <text evidence="2">Belongs to the EMP24/GP25L family.</text>
</comment>
<feature type="transmembrane region" description="Helical" evidence="7">
    <location>
        <begin position="142"/>
        <end position="164"/>
    </location>
</feature>
<evidence type="ECO:0000256" key="3">
    <source>
        <dbReference type="ARBA" id="ARBA00022692"/>
    </source>
</evidence>
<keyword evidence="5 7" id="KW-1133">Transmembrane helix</keyword>
<evidence type="ECO:0000259" key="9">
    <source>
        <dbReference type="SMART" id="SM01190"/>
    </source>
</evidence>
<dbReference type="EMBL" id="KL250661">
    <property type="protein sequence ID" value="KGB35152.1"/>
    <property type="molecule type" value="Genomic_DNA"/>
</dbReference>
<feature type="signal peptide" evidence="8">
    <location>
        <begin position="1"/>
        <end position="22"/>
    </location>
</feature>